<reference evidence="2 3" key="1">
    <citation type="submission" date="2023-10" db="EMBL/GenBank/DDBJ databases">
        <title>Novel methanotroph of the genus Methylocapsa from a subarctic wetland.</title>
        <authorList>
            <person name="Belova S.E."/>
            <person name="Oshkin I.Y."/>
            <person name="Miroshnikov K."/>
            <person name="Dedysh S.N."/>
        </authorList>
    </citation>
    <scope>NUCLEOTIDE SEQUENCE [LARGE SCALE GENOMIC DNA]</scope>
    <source>
        <strain evidence="2 3">RX1</strain>
    </source>
</reference>
<organism evidence="2 3">
    <name type="scientific">Methylocapsa polymorpha</name>
    <dbReference type="NCBI Taxonomy" id="3080828"/>
    <lineage>
        <taxon>Bacteria</taxon>
        <taxon>Pseudomonadati</taxon>
        <taxon>Pseudomonadota</taxon>
        <taxon>Alphaproteobacteria</taxon>
        <taxon>Hyphomicrobiales</taxon>
        <taxon>Beijerinckiaceae</taxon>
        <taxon>Methylocapsa</taxon>
    </lineage>
</organism>
<evidence type="ECO:0008006" key="4">
    <source>
        <dbReference type="Google" id="ProtNLM"/>
    </source>
</evidence>
<dbReference type="RefSeq" id="WP_407337857.1">
    <property type="nucleotide sequence ID" value="NZ_CP136862.1"/>
</dbReference>
<protein>
    <recommendedName>
        <fullName evidence="4">Type II toxin-antitoxin system HicA family toxin</fullName>
    </recommendedName>
</protein>
<dbReference type="EMBL" id="CP136862">
    <property type="protein sequence ID" value="WOJ88421.1"/>
    <property type="molecule type" value="Genomic_DNA"/>
</dbReference>
<sequence length="69" mass="7893">MSASSQMKEARRQLERQGFVATKTRGGHWRFDHPAMDGPVFAPDTPSDHRGMKNLFATLRRKMQPSVNH</sequence>
<evidence type="ECO:0000313" key="2">
    <source>
        <dbReference type="EMBL" id="WOJ88421.1"/>
    </source>
</evidence>
<dbReference type="SUPFAM" id="SSF54786">
    <property type="entry name" value="YcfA/nrd intein domain"/>
    <property type="match status" value="1"/>
</dbReference>
<evidence type="ECO:0000256" key="1">
    <source>
        <dbReference type="SAM" id="MobiDB-lite"/>
    </source>
</evidence>
<proteinExistence type="predicted"/>
<feature type="region of interest" description="Disordered" evidence="1">
    <location>
        <begin position="1"/>
        <end position="51"/>
    </location>
</feature>
<accession>A0ABZ0HNE2</accession>
<evidence type="ECO:0000313" key="3">
    <source>
        <dbReference type="Proteomes" id="UP001626536"/>
    </source>
</evidence>
<dbReference type="Proteomes" id="UP001626536">
    <property type="component" value="Chromosome"/>
</dbReference>
<gene>
    <name evidence="2" type="ORF">RZS28_11320</name>
</gene>
<name>A0ABZ0HNE2_9HYPH</name>
<keyword evidence="3" id="KW-1185">Reference proteome</keyword>